<dbReference type="Proteomes" id="UP000078003">
    <property type="component" value="Unassembled WGS sequence"/>
</dbReference>
<dbReference type="RefSeq" id="WP_064104552.1">
    <property type="nucleotide sequence ID" value="NZ_LXSF01000008.1"/>
</dbReference>
<protein>
    <submittedName>
        <fullName evidence="1">Uncharacterized protein</fullName>
    </submittedName>
</protein>
<evidence type="ECO:0000313" key="1">
    <source>
        <dbReference type="EMBL" id="OAM16045.1"/>
    </source>
</evidence>
<organism evidence="1 2">
    <name type="scientific">Eikenella corrodens</name>
    <dbReference type="NCBI Taxonomy" id="539"/>
    <lineage>
        <taxon>Bacteria</taxon>
        <taxon>Pseudomonadati</taxon>
        <taxon>Pseudomonadota</taxon>
        <taxon>Betaproteobacteria</taxon>
        <taxon>Neisseriales</taxon>
        <taxon>Neisseriaceae</taxon>
        <taxon>Eikenella</taxon>
    </lineage>
</organism>
<sequence length="140" mass="15559">MKDNFQLLDETRHMLQWLADEPYAEIRSSIESILREQVADSRLLDFAVTSPPDWLTVGTRSESHPETITVNRTAVAFEFCLHVSGAGCTHELQGVYSWAAWHLDGSGEPNQQVWFDIGGTLAEFGKNGALLERLKQGAAA</sequence>
<dbReference type="EMBL" id="LXSF01000008">
    <property type="protein sequence ID" value="OAM16045.1"/>
    <property type="molecule type" value="Genomic_DNA"/>
</dbReference>
<proteinExistence type="predicted"/>
<name>A0A1A9RCR8_EIKCO</name>
<evidence type="ECO:0000313" key="2">
    <source>
        <dbReference type="Proteomes" id="UP000078003"/>
    </source>
</evidence>
<dbReference type="AlphaFoldDB" id="A0A1A9RCR8"/>
<gene>
    <name evidence="1" type="ORF">A7P85_07420</name>
</gene>
<reference evidence="2" key="1">
    <citation type="submission" date="2016-05" db="EMBL/GenBank/DDBJ databases">
        <title>Draft genome of Corynebacterium afermentans subsp. afermentans LCDC 88199T.</title>
        <authorList>
            <person name="Bernier A.-M."/>
            <person name="Bernard K."/>
        </authorList>
    </citation>
    <scope>NUCLEOTIDE SEQUENCE [LARGE SCALE GENOMIC DNA]</scope>
    <source>
        <strain evidence="2">NML01-0328</strain>
    </source>
</reference>
<accession>A0A1A9RCR8</accession>
<comment type="caution">
    <text evidence="1">The sequence shown here is derived from an EMBL/GenBank/DDBJ whole genome shotgun (WGS) entry which is preliminary data.</text>
</comment>